<dbReference type="FunFam" id="2.170.150.80:FF:000005">
    <property type="entry name" value="NAC transcription factor 56"/>
    <property type="match status" value="1"/>
</dbReference>
<dbReference type="PROSITE" id="PS51005">
    <property type="entry name" value="NAC"/>
    <property type="match status" value="1"/>
</dbReference>
<keyword evidence="5" id="KW-0539">Nucleus</keyword>
<dbReference type="InterPro" id="IPR036093">
    <property type="entry name" value="NAC_dom_sf"/>
</dbReference>
<gene>
    <name evidence="8" type="ORF">RGQ29_027237</name>
</gene>
<reference evidence="8 9" key="1">
    <citation type="journal article" date="2023" name="G3 (Bethesda)">
        <title>A haplotype-resolved chromosome-scale genome for Quercus rubra L. provides insights into the genetics of adaptive traits for red oak species.</title>
        <authorList>
            <person name="Kapoor B."/>
            <person name="Jenkins J."/>
            <person name="Schmutz J."/>
            <person name="Zhebentyayeva T."/>
            <person name="Kuelheim C."/>
            <person name="Coggeshall M."/>
            <person name="Heim C."/>
            <person name="Lasky J.R."/>
            <person name="Leites L."/>
            <person name="Islam-Faridi N."/>
            <person name="Romero-Severson J."/>
            <person name="DeLeo V.L."/>
            <person name="Lucas S.M."/>
            <person name="Lazic D."/>
            <person name="Gailing O."/>
            <person name="Carlson J."/>
            <person name="Staton M."/>
        </authorList>
    </citation>
    <scope>NUCLEOTIDE SEQUENCE [LARGE SCALE GENOMIC DNA]</scope>
    <source>
        <strain evidence="8">Pseudo-F2</strain>
    </source>
</reference>
<dbReference type="GO" id="GO:0006355">
    <property type="term" value="P:regulation of DNA-templated transcription"/>
    <property type="evidence" value="ECO:0007669"/>
    <property type="project" value="InterPro"/>
</dbReference>
<evidence type="ECO:0000256" key="3">
    <source>
        <dbReference type="ARBA" id="ARBA00023125"/>
    </source>
</evidence>
<proteinExistence type="predicted"/>
<dbReference type="Gene3D" id="2.170.150.80">
    <property type="entry name" value="NAC domain"/>
    <property type="match status" value="1"/>
</dbReference>
<evidence type="ECO:0000259" key="7">
    <source>
        <dbReference type="PROSITE" id="PS51005"/>
    </source>
</evidence>
<evidence type="ECO:0000256" key="2">
    <source>
        <dbReference type="ARBA" id="ARBA00023015"/>
    </source>
</evidence>
<feature type="domain" description="NAC" evidence="7">
    <location>
        <begin position="12"/>
        <end position="173"/>
    </location>
</feature>
<evidence type="ECO:0000256" key="6">
    <source>
        <dbReference type="SAM" id="MobiDB-lite"/>
    </source>
</evidence>
<dbReference type="EMBL" id="JAXUIC010000008">
    <property type="protein sequence ID" value="KAK4576609.1"/>
    <property type="molecule type" value="Genomic_DNA"/>
</dbReference>
<organism evidence="8 9">
    <name type="scientific">Quercus rubra</name>
    <name type="common">Northern red oak</name>
    <name type="synonym">Quercus borealis</name>
    <dbReference type="NCBI Taxonomy" id="3512"/>
    <lineage>
        <taxon>Eukaryota</taxon>
        <taxon>Viridiplantae</taxon>
        <taxon>Streptophyta</taxon>
        <taxon>Embryophyta</taxon>
        <taxon>Tracheophyta</taxon>
        <taxon>Spermatophyta</taxon>
        <taxon>Magnoliopsida</taxon>
        <taxon>eudicotyledons</taxon>
        <taxon>Gunneridae</taxon>
        <taxon>Pentapetalae</taxon>
        <taxon>rosids</taxon>
        <taxon>fabids</taxon>
        <taxon>Fagales</taxon>
        <taxon>Fagaceae</taxon>
        <taxon>Quercus</taxon>
    </lineage>
</organism>
<sequence>MESTEMSQQPNLPPGFRFHPTDEELVVHYLKKKASSAPLPVSIIAEVDLYKFDPWELPAKATFGQQEWYFFSPRDRKYPNGARPNRAATSGYWKATGTDKPVLSSGSNLKVGVKKALVFYGGKPPKGIKTNWIMHEYRLIDNKPNNKPPGCDLGNKKNSLRLDDWVLCRIYKKNNTHRPMDHEREDSMDDLTGPIPPSISVSQQNMKLQFPKAGTSYGSLLDQNLFEGIVTNDGINSGMSTQLASSSSMVPALGISNNFNMKRTLPSLYWNIDEEPSGPSSSKRLALDDSDESVTRTDGNASNSIASLLCQLPQTPSLHQQAMLGSVGDISLFRGPCHLPGLNWYS</sequence>
<dbReference type="PANTHER" id="PTHR31719">
    <property type="entry name" value="NAC TRANSCRIPTION FACTOR 56"/>
    <property type="match status" value="1"/>
</dbReference>
<dbReference type="GO" id="GO:0043565">
    <property type="term" value="F:sequence-specific DNA binding"/>
    <property type="evidence" value="ECO:0007669"/>
    <property type="project" value="UniProtKB-ARBA"/>
</dbReference>
<accession>A0AAN7ENV1</accession>
<evidence type="ECO:0000256" key="5">
    <source>
        <dbReference type="ARBA" id="ARBA00023242"/>
    </source>
</evidence>
<dbReference type="SUPFAM" id="SSF101941">
    <property type="entry name" value="NAC domain"/>
    <property type="match status" value="1"/>
</dbReference>
<evidence type="ECO:0000256" key="4">
    <source>
        <dbReference type="ARBA" id="ARBA00023163"/>
    </source>
</evidence>
<dbReference type="AlphaFoldDB" id="A0AAN7ENV1"/>
<evidence type="ECO:0000313" key="9">
    <source>
        <dbReference type="Proteomes" id="UP001324115"/>
    </source>
</evidence>
<keyword evidence="3" id="KW-0238">DNA-binding</keyword>
<dbReference type="GO" id="GO:0005634">
    <property type="term" value="C:nucleus"/>
    <property type="evidence" value="ECO:0007669"/>
    <property type="project" value="UniProtKB-SubCell"/>
</dbReference>
<comment type="subcellular location">
    <subcellularLocation>
        <location evidence="1">Nucleus</location>
    </subcellularLocation>
</comment>
<evidence type="ECO:0000256" key="1">
    <source>
        <dbReference type="ARBA" id="ARBA00004123"/>
    </source>
</evidence>
<dbReference type="Proteomes" id="UP001324115">
    <property type="component" value="Unassembled WGS sequence"/>
</dbReference>
<dbReference type="Pfam" id="PF02365">
    <property type="entry name" value="NAM"/>
    <property type="match status" value="1"/>
</dbReference>
<evidence type="ECO:0000313" key="8">
    <source>
        <dbReference type="EMBL" id="KAK4576609.1"/>
    </source>
</evidence>
<dbReference type="InterPro" id="IPR003441">
    <property type="entry name" value="NAC-dom"/>
</dbReference>
<keyword evidence="2" id="KW-0805">Transcription regulation</keyword>
<keyword evidence="9" id="KW-1185">Reference proteome</keyword>
<feature type="region of interest" description="Disordered" evidence="6">
    <location>
        <begin position="274"/>
        <end position="299"/>
    </location>
</feature>
<protein>
    <recommendedName>
        <fullName evidence="7">NAC domain-containing protein</fullName>
    </recommendedName>
</protein>
<dbReference type="PANTHER" id="PTHR31719:SF148">
    <property type="entry name" value="NAC TRANSCRIPTION FACTOR 25"/>
    <property type="match status" value="1"/>
</dbReference>
<name>A0AAN7ENV1_QUERU</name>
<keyword evidence="4" id="KW-0804">Transcription</keyword>
<comment type="caution">
    <text evidence="8">The sequence shown here is derived from an EMBL/GenBank/DDBJ whole genome shotgun (WGS) entry which is preliminary data.</text>
</comment>
<dbReference type="GO" id="GO:0048316">
    <property type="term" value="P:seed development"/>
    <property type="evidence" value="ECO:0007669"/>
    <property type="project" value="UniProtKB-ARBA"/>
</dbReference>